<dbReference type="PROSITE" id="PS50893">
    <property type="entry name" value="ABC_TRANSPORTER_2"/>
    <property type="match status" value="2"/>
</dbReference>
<proteinExistence type="inferred from homology"/>
<evidence type="ECO:0000256" key="4">
    <source>
        <dbReference type="ARBA" id="ARBA00061344"/>
    </source>
</evidence>
<dbReference type="CDD" id="cd03221">
    <property type="entry name" value="ABCF_EF-3"/>
    <property type="match status" value="2"/>
</dbReference>
<feature type="domain" description="ABC transporter" evidence="6">
    <location>
        <begin position="64"/>
        <end position="304"/>
    </location>
</feature>
<keyword evidence="1" id="KW-0677">Repeat</keyword>
<gene>
    <name evidence="7" type="ORF">GUJ93_ZPchr0010g11282</name>
</gene>
<accession>A0A8J5WDH2</accession>
<name>A0A8J5WDH2_ZIZPA</name>
<dbReference type="FunFam" id="3.40.50.300:FF:000683">
    <property type="entry name" value="Abc transporter f family member 1"/>
    <property type="match status" value="1"/>
</dbReference>
<keyword evidence="8" id="KW-1185">Reference proteome</keyword>
<dbReference type="AlphaFoldDB" id="A0A8J5WDH2"/>
<dbReference type="FunFam" id="3.40.50.300:FF:000104">
    <property type="entry name" value="ATP-binding cassette sub-family F member 3"/>
    <property type="match status" value="1"/>
</dbReference>
<dbReference type="PANTHER" id="PTHR19211">
    <property type="entry name" value="ATP-BINDING TRANSPORT PROTEIN-RELATED"/>
    <property type="match status" value="1"/>
</dbReference>
<evidence type="ECO:0000259" key="6">
    <source>
        <dbReference type="PROSITE" id="PS50893"/>
    </source>
</evidence>
<sequence length="588" mass="65773">MVSDASKKKAAQKKAAAAAKRGAKTSSSSSSSSADKAANGVAALNLSDRTCTGVLASHPLSRDIHIESLSLTFHGHDLIVDSELELNYGRRYGLLGLNGCGKSTLLTSIGCRELPIPEHMDIYHLSSEIEASDMSALEAVICCDEEKMKLEKEAEILSAQDDGGGDALDRIYERLEALDASTAEKRAAEILFGLGFDKKMQAKKTQDFSGGWRMRIALARALFMKPTILLLDEPTNHLDLEACVWLEETLKNFDRILVVISHSQDFLNGVCTNIIHMQSKKLKLYTGNYDQYVQTRSELEENQMKQYKWEQEQISSMKEYIARFGHGSAKLARQAQSKEKTLAKMERGGLTEKVARDHVLVFRFTDVGKLPPPVLQFVEVSFGYTPDNLIYKNLDFGVDLDSRIALVGPNGAGKSTLLKLMTGELAPLDGMVRRHNHLRIAQYHQHLAEKLDLDMPALQYMMREYPGNEEEKMRAAIGKFGLSGKAQVMPMKNLSDGQKSRVIFAWLAYRQPQLLLLDEPTNHLDIETIDSLAEALNEWDGGLVLVSHDFRLINQVAQEIWVCEKQAVTRWEGDIMDFKEHLRSRAGL</sequence>
<protein>
    <recommendedName>
        <fullName evidence="6">ABC transporter domain-containing protein</fullName>
    </recommendedName>
</protein>
<keyword evidence="2" id="KW-0547">Nucleotide-binding</keyword>
<dbReference type="InterPro" id="IPR003439">
    <property type="entry name" value="ABC_transporter-like_ATP-bd"/>
</dbReference>
<dbReference type="InterPro" id="IPR017871">
    <property type="entry name" value="ABC_transporter-like_CS"/>
</dbReference>
<comment type="similarity">
    <text evidence="4">Belongs to the ABC transporter superfamily. ABCF family. EF3 (TC 3.A.1.121) subfamily.</text>
</comment>
<evidence type="ECO:0000313" key="7">
    <source>
        <dbReference type="EMBL" id="KAG8087604.1"/>
    </source>
</evidence>
<dbReference type="Pfam" id="PF12848">
    <property type="entry name" value="ABC_tran_Xtn"/>
    <property type="match status" value="1"/>
</dbReference>
<dbReference type="GO" id="GO:0005524">
    <property type="term" value="F:ATP binding"/>
    <property type="evidence" value="ECO:0007669"/>
    <property type="project" value="UniProtKB-KW"/>
</dbReference>
<keyword evidence="3" id="KW-0067">ATP-binding</keyword>
<reference evidence="7" key="1">
    <citation type="journal article" date="2021" name="bioRxiv">
        <title>Whole Genome Assembly and Annotation of Northern Wild Rice, Zizania palustris L., Supports a Whole Genome Duplication in the Zizania Genus.</title>
        <authorList>
            <person name="Haas M."/>
            <person name="Kono T."/>
            <person name="Macchietto M."/>
            <person name="Millas R."/>
            <person name="McGilp L."/>
            <person name="Shao M."/>
            <person name="Duquette J."/>
            <person name="Hirsch C.N."/>
            <person name="Kimball J."/>
        </authorList>
    </citation>
    <scope>NUCLEOTIDE SEQUENCE</scope>
    <source>
        <tissue evidence="7">Fresh leaf tissue</tissue>
    </source>
</reference>
<dbReference type="InterPro" id="IPR032781">
    <property type="entry name" value="ABC_tran_Xtn"/>
</dbReference>
<evidence type="ECO:0000256" key="3">
    <source>
        <dbReference type="ARBA" id="ARBA00022840"/>
    </source>
</evidence>
<evidence type="ECO:0000313" key="8">
    <source>
        <dbReference type="Proteomes" id="UP000729402"/>
    </source>
</evidence>
<dbReference type="PANTHER" id="PTHR19211:SF122">
    <property type="entry name" value="OS08G0564100 PROTEIN"/>
    <property type="match status" value="1"/>
</dbReference>
<dbReference type="Proteomes" id="UP000729402">
    <property type="component" value="Unassembled WGS sequence"/>
</dbReference>
<comment type="caution">
    <text evidence="7">The sequence shown here is derived from an EMBL/GenBank/DDBJ whole genome shotgun (WGS) entry which is preliminary data.</text>
</comment>
<dbReference type="GO" id="GO:0016887">
    <property type="term" value="F:ATP hydrolysis activity"/>
    <property type="evidence" value="ECO:0007669"/>
    <property type="project" value="InterPro"/>
</dbReference>
<feature type="domain" description="ABC transporter" evidence="6">
    <location>
        <begin position="375"/>
        <end position="588"/>
    </location>
</feature>
<evidence type="ECO:0000256" key="5">
    <source>
        <dbReference type="SAM" id="MobiDB-lite"/>
    </source>
</evidence>
<evidence type="ECO:0000256" key="1">
    <source>
        <dbReference type="ARBA" id="ARBA00022737"/>
    </source>
</evidence>
<dbReference type="OrthoDB" id="2110130at2759"/>
<reference evidence="7" key="2">
    <citation type="submission" date="2021-02" db="EMBL/GenBank/DDBJ databases">
        <authorList>
            <person name="Kimball J.A."/>
            <person name="Haas M.W."/>
            <person name="Macchietto M."/>
            <person name="Kono T."/>
            <person name="Duquette J."/>
            <person name="Shao M."/>
        </authorList>
    </citation>
    <scope>NUCLEOTIDE SEQUENCE</scope>
    <source>
        <tissue evidence="7">Fresh leaf tissue</tissue>
    </source>
</reference>
<dbReference type="SMART" id="SM00382">
    <property type="entry name" value="AAA"/>
    <property type="match status" value="2"/>
</dbReference>
<feature type="compositionally biased region" description="Low complexity" evidence="5">
    <location>
        <begin position="13"/>
        <end position="34"/>
    </location>
</feature>
<dbReference type="Pfam" id="PF00005">
    <property type="entry name" value="ABC_tran"/>
    <property type="match status" value="2"/>
</dbReference>
<dbReference type="InterPro" id="IPR003593">
    <property type="entry name" value="AAA+_ATPase"/>
</dbReference>
<dbReference type="PROSITE" id="PS00211">
    <property type="entry name" value="ABC_TRANSPORTER_1"/>
    <property type="match status" value="1"/>
</dbReference>
<feature type="region of interest" description="Disordered" evidence="5">
    <location>
        <begin position="1"/>
        <end position="34"/>
    </location>
</feature>
<evidence type="ECO:0000256" key="2">
    <source>
        <dbReference type="ARBA" id="ARBA00022741"/>
    </source>
</evidence>
<dbReference type="EMBL" id="JAAALK010000082">
    <property type="protein sequence ID" value="KAG8087604.1"/>
    <property type="molecule type" value="Genomic_DNA"/>
</dbReference>
<dbReference type="InterPro" id="IPR050611">
    <property type="entry name" value="ABCF"/>
</dbReference>
<organism evidence="7 8">
    <name type="scientific">Zizania palustris</name>
    <name type="common">Northern wild rice</name>
    <dbReference type="NCBI Taxonomy" id="103762"/>
    <lineage>
        <taxon>Eukaryota</taxon>
        <taxon>Viridiplantae</taxon>
        <taxon>Streptophyta</taxon>
        <taxon>Embryophyta</taxon>
        <taxon>Tracheophyta</taxon>
        <taxon>Spermatophyta</taxon>
        <taxon>Magnoliopsida</taxon>
        <taxon>Liliopsida</taxon>
        <taxon>Poales</taxon>
        <taxon>Poaceae</taxon>
        <taxon>BOP clade</taxon>
        <taxon>Oryzoideae</taxon>
        <taxon>Oryzeae</taxon>
        <taxon>Zizaniinae</taxon>
        <taxon>Zizania</taxon>
    </lineage>
</organism>